<proteinExistence type="predicted"/>
<evidence type="ECO:0000313" key="2">
    <source>
        <dbReference type="Proteomes" id="UP001611263"/>
    </source>
</evidence>
<evidence type="ECO:0000313" key="1">
    <source>
        <dbReference type="EMBL" id="MFI1464056.1"/>
    </source>
</evidence>
<dbReference type="RefSeq" id="WP_197039697.1">
    <property type="nucleotide sequence ID" value="NZ_JBIRUQ010000007.1"/>
</dbReference>
<dbReference type="EMBL" id="JBIRUQ010000007">
    <property type="protein sequence ID" value="MFI1464056.1"/>
    <property type="molecule type" value="Genomic_DNA"/>
</dbReference>
<dbReference type="InterPro" id="IPR021239">
    <property type="entry name" value="DUF2625"/>
</dbReference>
<accession>A0ABW7TSM9</accession>
<comment type="caution">
    <text evidence="1">The sequence shown here is derived from an EMBL/GenBank/DDBJ whole genome shotgun (WGS) entry which is preliminary data.</text>
</comment>
<reference evidence="1 2" key="1">
    <citation type="submission" date="2024-10" db="EMBL/GenBank/DDBJ databases">
        <title>The Natural Products Discovery Center: Release of the First 8490 Sequenced Strains for Exploring Actinobacteria Biosynthetic Diversity.</title>
        <authorList>
            <person name="Kalkreuter E."/>
            <person name="Kautsar S.A."/>
            <person name="Yang D."/>
            <person name="Bader C.D."/>
            <person name="Teijaro C.N."/>
            <person name="Fluegel L."/>
            <person name="Davis C.M."/>
            <person name="Simpson J.R."/>
            <person name="Lauterbach L."/>
            <person name="Steele A.D."/>
            <person name="Gui C."/>
            <person name="Meng S."/>
            <person name="Li G."/>
            <person name="Viehrig K."/>
            <person name="Ye F."/>
            <person name="Su P."/>
            <person name="Kiefer A.F."/>
            <person name="Nichols A."/>
            <person name="Cepeda A.J."/>
            <person name="Yan W."/>
            <person name="Fan B."/>
            <person name="Jiang Y."/>
            <person name="Adhikari A."/>
            <person name="Zheng C.-J."/>
            <person name="Schuster L."/>
            <person name="Cowan T.M."/>
            <person name="Smanski M.J."/>
            <person name="Chevrette M.G."/>
            <person name="De Carvalho L.P.S."/>
            <person name="Shen B."/>
        </authorList>
    </citation>
    <scope>NUCLEOTIDE SEQUENCE [LARGE SCALE GENOMIC DNA]</scope>
    <source>
        <strain evidence="1 2">NPDC020568</strain>
    </source>
</reference>
<protein>
    <submittedName>
        <fullName evidence="1">DUF2625 family protein</fullName>
    </submittedName>
</protein>
<dbReference type="GeneID" id="93508023"/>
<keyword evidence="2" id="KW-1185">Reference proteome</keyword>
<name>A0ABW7TSM9_9NOCA</name>
<organism evidence="1 2">
    <name type="scientific">Nocardia carnea</name>
    <dbReference type="NCBI Taxonomy" id="37328"/>
    <lineage>
        <taxon>Bacteria</taxon>
        <taxon>Bacillati</taxon>
        <taxon>Actinomycetota</taxon>
        <taxon>Actinomycetes</taxon>
        <taxon>Mycobacteriales</taxon>
        <taxon>Nocardiaceae</taxon>
        <taxon>Nocardia</taxon>
    </lineage>
</organism>
<dbReference type="Proteomes" id="UP001611263">
    <property type="component" value="Unassembled WGS sequence"/>
</dbReference>
<sequence>MPSIRSFPELAHVDDPAWPELQKLLNSAAVPTTALPPSAEHARQTLLRLQVTARSMLGAFALNVGGLLVDHGWLRILGAGCAGLPDLASVNGLGEPGPQARPPGALVVAIDVLGGRFAVNGGALPAEPGEVCYFGPDTLGWSAIGGGHTSFVQWALGGGTTEFYESLRWPGWAEEVRDLSPGQGLSVYPPLWSVEGHDDIAGTTRGPVALTELIAFHVDCAAQFDRSPGGIPG</sequence>
<dbReference type="Pfam" id="PF10946">
    <property type="entry name" value="DUF2625"/>
    <property type="match status" value="1"/>
</dbReference>
<gene>
    <name evidence="1" type="ORF">ACH4WX_25325</name>
</gene>